<dbReference type="PANTHER" id="PTHR42923">
    <property type="entry name" value="PROTOPORPHYRINOGEN OXIDASE"/>
    <property type="match status" value="1"/>
</dbReference>
<evidence type="ECO:0000313" key="2">
    <source>
        <dbReference type="EMBL" id="OKL45571.1"/>
    </source>
</evidence>
<name>A0A1U7JLP4_9HYPH</name>
<dbReference type="GO" id="GO:0016491">
    <property type="term" value="F:oxidoreductase activity"/>
    <property type="evidence" value="ECO:0007669"/>
    <property type="project" value="InterPro"/>
</dbReference>
<dbReference type="PANTHER" id="PTHR42923:SF17">
    <property type="entry name" value="AMINE OXIDASE DOMAIN-CONTAINING PROTEIN"/>
    <property type="match status" value="1"/>
</dbReference>
<sequence>MKIAVIGSGISGLSAAWLLSKQHDVTLFEKDDRLGGHSNTQLVEVGGKVVPVDTGFIVYNEQTYPNLTALFQHISVRTENSDMSFAVSSDEGRFEYSGTGLNGLFAQRRNLVRPRFWSILSDIRRFYTEAAQDAQRKPTTYTLSQYLEDQRYSSGFIHDHLIPMGAAIWSMPAERMLAFPFKSFIGFCQNHGLIQFKDRPQWRTVSGGSKNYVDRLAAGISGGVRLNATIEHVNRMPGFIELVDRDGESERFDHLVVATHSDQALRLLESGKLGVSDRERALLGAIQYQKNVALLHTDPSLMPRARRAWSSWNYIKRTDTAQCPGDLCVTYWMNRLQNLSCDQDLFVTLNPTHQPAEGSVLRSFVYSHPLFDTAAMNAQSSLWELQGHNRTWFCGAYFGHGFHEDGLQAGLAVAEALGGVRRPWTVENESGRISLPSTTVSQLQQQVAAE</sequence>
<dbReference type="EMBL" id="LVVZ01000005">
    <property type="protein sequence ID" value="OKL45571.1"/>
    <property type="molecule type" value="Genomic_DNA"/>
</dbReference>
<gene>
    <name evidence="2" type="ORF">A3843_04485</name>
</gene>
<dbReference type="Pfam" id="PF01593">
    <property type="entry name" value="Amino_oxidase"/>
    <property type="match status" value="1"/>
</dbReference>
<dbReference type="Gene3D" id="1.10.405.20">
    <property type="match status" value="1"/>
</dbReference>
<proteinExistence type="predicted"/>
<accession>A0A1U7JLP4</accession>
<dbReference type="InterPro" id="IPR036188">
    <property type="entry name" value="FAD/NAD-bd_sf"/>
</dbReference>
<feature type="domain" description="Amine oxidase" evidence="1">
    <location>
        <begin position="10"/>
        <end position="273"/>
    </location>
</feature>
<protein>
    <submittedName>
        <fullName evidence="2">NAD/FAD-binding protein</fullName>
    </submittedName>
</protein>
<comment type="caution">
    <text evidence="2">The sequence shown here is derived from an EMBL/GenBank/DDBJ whole genome shotgun (WGS) entry which is preliminary data.</text>
</comment>
<dbReference type="InterPro" id="IPR002937">
    <property type="entry name" value="Amino_oxidase"/>
</dbReference>
<organism evidence="2 3">
    <name type="scientific">Pseudovibrio exalbescens</name>
    <dbReference type="NCBI Taxonomy" id="197461"/>
    <lineage>
        <taxon>Bacteria</taxon>
        <taxon>Pseudomonadati</taxon>
        <taxon>Pseudomonadota</taxon>
        <taxon>Alphaproteobacteria</taxon>
        <taxon>Hyphomicrobiales</taxon>
        <taxon>Stappiaceae</taxon>
        <taxon>Pseudovibrio</taxon>
    </lineage>
</organism>
<dbReference type="SUPFAM" id="SSF51905">
    <property type="entry name" value="FAD/NAD(P)-binding domain"/>
    <property type="match status" value="1"/>
</dbReference>
<evidence type="ECO:0000313" key="3">
    <source>
        <dbReference type="Proteomes" id="UP000185783"/>
    </source>
</evidence>
<reference evidence="2 3" key="1">
    <citation type="submission" date="2016-03" db="EMBL/GenBank/DDBJ databases">
        <title>Genome sequence of Nesiotobacter sp. nov., a moderately halophilic alphaproteobacterium isolated from the Yellow Sea, China.</title>
        <authorList>
            <person name="Zhang G."/>
            <person name="Zhang R."/>
        </authorList>
    </citation>
    <scope>NUCLEOTIDE SEQUENCE [LARGE SCALE GENOMIC DNA]</scope>
    <source>
        <strain evidence="2 3">WB1-6</strain>
    </source>
</reference>
<dbReference type="FunFam" id="1.10.405.20:FF:000001">
    <property type="entry name" value="Amine oxidase"/>
    <property type="match status" value="1"/>
</dbReference>
<dbReference type="InterPro" id="IPR050464">
    <property type="entry name" value="Zeta_carotene_desat/Oxidored"/>
</dbReference>
<evidence type="ECO:0000259" key="1">
    <source>
        <dbReference type="Pfam" id="PF01593"/>
    </source>
</evidence>
<dbReference type="STRING" id="197461.A3843_04485"/>
<dbReference type="Proteomes" id="UP000185783">
    <property type="component" value="Unassembled WGS sequence"/>
</dbReference>
<dbReference type="Gene3D" id="3.30.70.1990">
    <property type="match status" value="1"/>
</dbReference>
<keyword evidence="3" id="KW-1185">Reference proteome</keyword>
<dbReference type="RefSeq" id="WP_036487838.1">
    <property type="nucleotide sequence ID" value="NZ_LVVZ01000005.1"/>
</dbReference>
<dbReference type="AlphaFoldDB" id="A0A1U7JLP4"/>
<dbReference type="Gene3D" id="3.50.50.60">
    <property type="entry name" value="FAD/NAD(P)-binding domain"/>
    <property type="match status" value="1"/>
</dbReference>